<comment type="similarity">
    <text evidence="2 8">Belongs to the binding-protein-dependent transport system permease family.</text>
</comment>
<feature type="domain" description="ABC transmembrane type-1" evidence="9">
    <location>
        <begin position="84"/>
        <end position="296"/>
    </location>
</feature>
<dbReference type="Pfam" id="PF00528">
    <property type="entry name" value="BPD_transp_1"/>
    <property type="match status" value="1"/>
</dbReference>
<evidence type="ECO:0000259" key="9">
    <source>
        <dbReference type="PROSITE" id="PS50928"/>
    </source>
</evidence>
<dbReference type="InterPro" id="IPR000515">
    <property type="entry name" value="MetI-like"/>
</dbReference>
<dbReference type="SUPFAM" id="SSF161098">
    <property type="entry name" value="MetI-like"/>
    <property type="match status" value="1"/>
</dbReference>
<evidence type="ECO:0000256" key="7">
    <source>
        <dbReference type="ARBA" id="ARBA00023136"/>
    </source>
</evidence>
<name>A0A1Q9AR63_9HYPH</name>
<dbReference type="GO" id="GO:0005886">
    <property type="term" value="C:plasma membrane"/>
    <property type="evidence" value="ECO:0007669"/>
    <property type="project" value="UniProtKB-SubCell"/>
</dbReference>
<dbReference type="PROSITE" id="PS50928">
    <property type="entry name" value="ABC_TM1"/>
    <property type="match status" value="1"/>
</dbReference>
<evidence type="ECO:0000256" key="5">
    <source>
        <dbReference type="ARBA" id="ARBA00022692"/>
    </source>
</evidence>
<organism evidence="10 11">
    <name type="scientific">Xaviernesmea oryzae</name>
    <dbReference type="NCBI Taxonomy" id="464029"/>
    <lineage>
        <taxon>Bacteria</taxon>
        <taxon>Pseudomonadati</taxon>
        <taxon>Pseudomonadota</taxon>
        <taxon>Alphaproteobacteria</taxon>
        <taxon>Hyphomicrobiales</taxon>
        <taxon>Rhizobiaceae</taxon>
        <taxon>Rhizobium/Agrobacterium group</taxon>
        <taxon>Xaviernesmea</taxon>
    </lineage>
</organism>
<dbReference type="AlphaFoldDB" id="A0A1Q9AR63"/>
<proteinExistence type="inferred from homology"/>
<dbReference type="EMBL" id="MKIP01000059">
    <property type="protein sequence ID" value="OLP57900.1"/>
    <property type="molecule type" value="Genomic_DNA"/>
</dbReference>
<dbReference type="PANTHER" id="PTHR43227">
    <property type="entry name" value="BLL4140 PROTEIN"/>
    <property type="match status" value="1"/>
</dbReference>
<dbReference type="InterPro" id="IPR035906">
    <property type="entry name" value="MetI-like_sf"/>
</dbReference>
<protein>
    <submittedName>
        <fullName evidence="10">Sugar ABC transporter permease</fullName>
    </submittedName>
</protein>
<feature type="transmembrane region" description="Helical" evidence="8">
    <location>
        <begin position="24"/>
        <end position="46"/>
    </location>
</feature>
<reference evidence="10 11" key="1">
    <citation type="submission" date="2016-09" db="EMBL/GenBank/DDBJ databases">
        <title>Rhizobium sp. nov., a novel species isolated from the rice rhizosphere.</title>
        <authorList>
            <person name="Zhao J."/>
            <person name="Zhang X."/>
        </authorList>
    </citation>
    <scope>NUCLEOTIDE SEQUENCE [LARGE SCALE GENOMIC DNA]</scope>
    <source>
        <strain evidence="10 11">1.7048</strain>
    </source>
</reference>
<evidence type="ECO:0000256" key="6">
    <source>
        <dbReference type="ARBA" id="ARBA00022989"/>
    </source>
</evidence>
<dbReference type="Gene3D" id="1.10.3720.10">
    <property type="entry name" value="MetI-like"/>
    <property type="match status" value="1"/>
</dbReference>
<dbReference type="GO" id="GO:0055085">
    <property type="term" value="P:transmembrane transport"/>
    <property type="evidence" value="ECO:0007669"/>
    <property type="project" value="InterPro"/>
</dbReference>
<feature type="transmembrane region" description="Helical" evidence="8">
    <location>
        <begin position="162"/>
        <end position="183"/>
    </location>
</feature>
<keyword evidence="7 8" id="KW-0472">Membrane</keyword>
<evidence type="ECO:0000256" key="8">
    <source>
        <dbReference type="RuleBase" id="RU363032"/>
    </source>
</evidence>
<evidence type="ECO:0000313" key="10">
    <source>
        <dbReference type="EMBL" id="OLP57900.1"/>
    </source>
</evidence>
<keyword evidence="6 8" id="KW-1133">Transmembrane helix</keyword>
<comment type="caution">
    <text evidence="10">The sequence shown here is derived from an EMBL/GenBank/DDBJ whole genome shotgun (WGS) entry which is preliminary data.</text>
</comment>
<feature type="transmembrane region" description="Helical" evidence="8">
    <location>
        <begin position="88"/>
        <end position="110"/>
    </location>
</feature>
<keyword evidence="11" id="KW-1185">Reference proteome</keyword>
<evidence type="ECO:0000313" key="11">
    <source>
        <dbReference type="Proteomes" id="UP000186364"/>
    </source>
</evidence>
<dbReference type="RefSeq" id="WP_075629805.1">
    <property type="nucleotide sequence ID" value="NZ_FOAM01000007.1"/>
</dbReference>
<feature type="transmembrane region" description="Helical" evidence="8">
    <location>
        <begin position="122"/>
        <end position="142"/>
    </location>
</feature>
<evidence type="ECO:0000256" key="4">
    <source>
        <dbReference type="ARBA" id="ARBA00022475"/>
    </source>
</evidence>
<dbReference type="InterPro" id="IPR050809">
    <property type="entry name" value="UgpAE/MalFG_permease"/>
</dbReference>
<dbReference type="CDD" id="cd06261">
    <property type="entry name" value="TM_PBP2"/>
    <property type="match status" value="1"/>
</dbReference>
<evidence type="ECO:0000256" key="1">
    <source>
        <dbReference type="ARBA" id="ARBA00004651"/>
    </source>
</evidence>
<keyword evidence="5 8" id="KW-0812">Transmembrane</keyword>
<dbReference type="OrthoDB" id="9805108at2"/>
<keyword evidence="3 8" id="KW-0813">Transport</keyword>
<sequence>MTSSLSRSPATAFRGAGFKLPRGAALAVLLLPAFVLFAAFVILPILQAFRFSFFNWNGFGAPSEFVGLKNYATLIEQRHFATALTNTGFIIVVSLFLQLPLALWLALALYKSTRVAAAVRTLFFLPYMLAEVAAGLMWNFVYDGNYGIAHQIGALLGIDAPFVLGDATLVMPAIAVVLVWKYFGFHMMIYIAALQNIPDEMIEAARLDGASKWRIVRHVKLPMIRSAIAVTAFFAVTGSLQLFDLIVPLTNGGPNNASLTIVGFLYQFGVTRMRVGFGSAVSIVLFLICVVVALVYQRALKRMEA</sequence>
<keyword evidence="4" id="KW-1003">Cell membrane</keyword>
<feature type="transmembrane region" description="Helical" evidence="8">
    <location>
        <begin position="275"/>
        <end position="296"/>
    </location>
</feature>
<evidence type="ECO:0000256" key="3">
    <source>
        <dbReference type="ARBA" id="ARBA00022448"/>
    </source>
</evidence>
<dbReference type="PANTHER" id="PTHR43227:SF11">
    <property type="entry name" value="BLL4140 PROTEIN"/>
    <property type="match status" value="1"/>
</dbReference>
<comment type="subcellular location">
    <subcellularLocation>
        <location evidence="1 8">Cell membrane</location>
        <topology evidence="1 8">Multi-pass membrane protein</topology>
    </subcellularLocation>
</comment>
<dbReference type="Proteomes" id="UP000186364">
    <property type="component" value="Unassembled WGS sequence"/>
</dbReference>
<accession>A0A1Q9AR63</accession>
<gene>
    <name evidence="10" type="ORF">BJF93_13745</name>
</gene>
<evidence type="ECO:0000256" key="2">
    <source>
        <dbReference type="ARBA" id="ARBA00009306"/>
    </source>
</evidence>
<feature type="transmembrane region" description="Helical" evidence="8">
    <location>
        <begin position="223"/>
        <end position="243"/>
    </location>
</feature>